<protein>
    <submittedName>
        <fullName evidence="1">Uncharacterized protein</fullName>
    </submittedName>
</protein>
<proteinExistence type="predicted"/>
<organism evidence="1 2">
    <name type="scientific">Flavivirga rizhaonensis</name>
    <dbReference type="NCBI Taxonomy" id="2559571"/>
    <lineage>
        <taxon>Bacteria</taxon>
        <taxon>Pseudomonadati</taxon>
        <taxon>Bacteroidota</taxon>
        <taxon>Flavobacteriia</taxon>
        <taxon>Flavobacteriales</taxon>
        <taxon>Flavobacteriaceae</taxon>
        <taxon>Flavivirga</taxon>
    </lineage>
</organism>
<accession>A0A4V3P526</accession>
<keyword evidence="2" id="KW-1185">Reference proteome</keyword>
<evidence type="ECO:0000313" key="1">
    <source>
        <dbReference type="EMBL" id="TGV03644.1"/>
    </source>
</evidence>
<gene>
    <name evidence="1" type="ORF">EM932_06360</name>
</gene>
<name>A0A4V3P526_9FLAO</name>
<dbReference type="EMBL" id="SRSO01000006">
    <property type="protein sequence ID" value="TGV03644.1"/>
    <property type="molecule type" value="Genomic_DNA"/>
</dbReference>
<reference evidence="1 2" key="1">
    <citation type="submission" date="2019-04" db="EMBL/GenBank/DDBJ databases">
        <authorList>
            <person name="Liu A."/>
        </authorList>
    </citation>
    <scope>NUCLEOTIDE SEQUENCE [LARGE SCALE GENOMIC DNA]</scope>
    <source>
        <strain evidence="1 2">RZ03</strain>
    </source>
</reference>
<comment type="caution">
    <text evidence="1">The sequence shown here is derived from an EMBL/GenBank/DDBJ whole genome shotgun (WGS) entry which is preliminary data.</text>
</comment>
<dbReference type="RefSeq" id="WP_135876338.1">
    <property type="nucleotide sequence ID" value="NZ_SRSO01000006.1"/>
</dbReference>
<evidence type="ECO:0000313" key="2">
    <source>
        <dbReference type="Proteomes" id="UP000307602"/>
    </source>
</evidence>
<dbReference type="AlphaFoldDB" id="A0A4V3P526"/>
<sequence>MGHIAGYQSDITNGDGNTEEILFILPEHIHPGIFYTPGRNVYTSINKNLIVCKDIRLKKTSGPGEFSNWLLNLPKPLYQAGLSSPGTLLSLQGESFFYSMDLEGRVTIQGALIDPNDEIIFNINPYLAELPLQFSSSPNIS</sequence>
<dbReference type="OrthoDB" id="1398135at2"/>
<dbReference type="Proteomes" id="UP000307602">
    <property type="component" value="Unassembled WGS sequence"/>
</dbReference>